<feature type="transmembrane region" description="Helical" evidence="1">
    <location>
        <begin position="105"/>
        <end position="123"/>
    </location>
</feature>
<evidence type="ECO:0000256" key="1">
    <source>
        <dbReference type="SAM" id="Phobius"/>
    </source>
</evidence>
<keyword evidence="1" id="KW-1133">Transmembrane helix</keyword>
<proteinExistence type="predicted"/>
<gene>
    <name evidence="3" type="ORF">RCL2_002276400</name>
    <name evidence="2" type="ORF">RclHR1_16520002</name>
</gene>
<dbReference type="Proteomes" id="UP000247702">
    <property type="component" value="Unassembled WGS sequence"/>
</dbReference>
<dbReference type="OrthoDB" id="73901at2759"/>
<evidence type="ECO:0000313" key="4">
    <source>
        <dbReference type="Proteomes" id="UP000247702"/>
    </source>
</evidence>
<comment type="caution">
    <text evidence="2">The sequence shown here is derived from an EMBL/GenBank/DDBJ whole genome shotgun (WGS) entry which is preliminary data.</text>
</comment>
<protein>
    <submittedName>
        <fullName evidence="3">Copper transporter</fullName>
    </submittedName>
</protein>
<organism evidence="2 4">
    <name type="scientific">Rhizophagus clarus</name>
    <dbReference type="NCBI Taxonomy" id="94130"/>
    <lineage>
        <taxon>Eukaryota</taxon>
        <taxon>Fungi</taxon>
        <taxon>Fungi incertae sedis</taxon>
        <taxon>Mucoromycota</taxon>
        <taxon>Glomeromycotina</taxon>
        <taxon>Glomeromycetes</taxon>
        <taxon>Glomerales</taxon>
        <taxon>Glomeraceae</taxon>
        <taxon>Rhizophagus</taxon>
    </lineage>
</organism>
<feature type="transmembrane region" description="Helical" evidence="1">
    <location>
        <begin position="77"/>
        <end position="99"/>
    </location>
</feature>
<reference evidence="3" key="2">
    <citation type="submission" date="2019-10" db="EMBL/GenBank/DDBJ databases">
        <title>Conservation and host-specific expression of non-tandemly repeated heterogenous ribosome RNA gene in arbuscular mycorrhizal fungi.</title>
        <authorList>
            <person name="Maeda T."/>
            <person name="Kobayashi Y."/>
            <person name="Nakagawa T."/>
            <person name="Ezawa T."/>
            <person name="Yamaguchi K."/>
            <person name="Bino T."/>
            <person name="Nishimoto Y."/>
            <person name="Shigenobu S."/>
            <person name="Kawaguchi M."/>
        </authorList>
    </citation>
    <scope>NUCLEOTIDE SEQUENCE</scope>
    <source>
        <strain evidence="3">HR1</strain>
    </source>
</reference>
<feature type="transmembrane region" description="Helical" evidence="1">
    <location>
        <begin position="37"/>
        <end position="57"/>
    </location>
</feature>
<keyword evidence="4" id="KW-1185">Reference proteome</keyword>
<sequence length="193" mass="22503">MSETMTEHTSPGHFDHNKLYFSDADLSKISGFQVNSIFSLVLVSIFITILCWSERFLNYYYHKKSIYDRNQNRFRTIVVKTLSYGILTTLRLFYMLLIMSMNSQIFVIVVTGLTTGQLIIEYIRSIPIYQQYTIHPSSEITPNTVESSTLMGNINNYRDEIELESHNFVIEDVNDETKEDMSCDINMQQESKT</sequence>
<dbReference type="EMBL" id="BEXD01000727">
    <property type="protein sequence ID" value="GBB89742.1"/>
    <property type="molecule type" value="Genomic_DNA"/>
</dbReference>
<reference evidence="2 4" key="1">
    <citation type="submission" date="2017-11" db="EMBL/GenBank/DDBJ databases">
        <title>The genome of Rhizophagus clarus HR1 reveals common genetic basis of auxotrophy among arbuscular mycorrhizal fungi.</title>
        <authorList>
            <person name="Kobayashi Y."/>
        </authorList>
    </citation>
    <scope>NUCLEOTIDE SEQUENCE [LARGE SCALE GENOMIC DNA]</scope>
    <source>
        <strain evidence="2 4">HR1</strain>
    </source>
</reference>
<name>A0A2Z6QM15_9GLOM</name>
<keyword evidence="1" id="KW-0472">Membrane</keyword>
<evidence type="ECO:0000313" key="3">
    <source>
        <dbReference type="EMBL" id="GES96122.1"/>
    </source>
</evidence>
<dbReference type="EMBL" id="BLAL01000246">
    <property type="protein sequence ID" value="GES96122.1"/>
    <property type="molecule type" value="Genomic_DNA"/>
</dbReference>
<keyword evidence="1" id="KW-0812">Transmembrane</keyword>
<accession>A0A2Z6QM15</accession>
<dbReference type="Proteomes" id="UP000615446">
    <property type="component" value="Unassembled WGS sequence"/>
</dbReference>
<dbReference type="AlphaFoldDB" id="A0A2Z6QM15"/>
<evidence type="ECO:0000313" key="2">
    <source>
        <dbReference type="EMBL" id="GBB89742.1"/>
    </source>
</evidence>